<dbReference type="AlphaFoldDB" id="A0A7R8ZQT1"/>
<evidence type="ECO:0000256" key="3">
    <source>
        <dbReference type="ARBA" id="ARBA00022473"/>
    </source>
</evidence>
<accession>A0A7R8ZQT1</accession>
<evidence type="ECO:0000313" key="6">
    <source>
        <dbReference type="EMBL" id="CAD7228162.1"/>
    </source>
</evidence>
<reference evidence="6" key="1">
    <citation type="submission" date="2020-11" db="EMBL/GenBank/DDBJ databases">
        <authorList>
            <person name="Tran Van P."/>
        </authorList>
    </citation>
    <scope>NUCLEOTIDE SEQUENCE</scope>
</reference>
<dbReference type="InterPro" id="IPR029034">
    <property type="entry name" value="Cystine-knot_cytokine"/>
</dbReference>
<name>A0A7R8ZQT1_9CRUS</name>
<protein>
    <submittedName>
        <fullName evidence="6">Uncharacterized protein</fullName>
    </submittedName>
</protein>
<keyword evidence="3" id="KW-0217">Developmental protein</keyword>
<sequence length="248" mass="28679">MEFRLPNTKMPSPSTAASLIMCLSSLTLALGNPGKLPRRISQSKSRWLFEQLVPASESEAAQEGHRLVETPGSVFDPPPDQLHPYDLRKKLGKMFDSDFMSVQRPLDSHWHPEGVVEFPYRKNKHGKIRPQKGVSTNEIDELDIEHLLLPDGTVEETKVGSKLERKFKKLLWAFTYCPVLYQWKDLGVRFWPRWIKLGMTCQPKKDGFLNKLILRWHCRDWNHRQGCQWISVNYTIISECECRCSSGA</sequence>
<dbReference type="GO" id="GO:0045596">
    <property type="term" value="P:negative regulation of cell differentiation"/>
    <property type="evidence" value="ECO:0007669"/>
    <property type="project" value="InterPro"/>
</dbReference>
<dbReference type="OrthoDB" id="5950649at2759"/>
<evidence type="ECO:0000256" key="1">
    <source>
        <dbReference type="ARBA" id="ARBA00004613"/>
    </source>
</evidence>
<evidence type="ECO:0000256" key="4">
    <source>
        <dbReference type="ARBA" id="ARBA00022525"/>
    </source>
</evidence>
<proteinExistence type="inferred from homology"/>
<evidence type="ECO:0000256" key="2">
    <source>
        <dbReference type="ARBA" id="ARBA00007480"/>
    </source>
</evidence>
<dbReference type="GO" id="GO:0030514">
    <property type="term" value="P:negative regulation of BMP signaling pathway"/>
    <property type="evidence" value="ECO:0007669"/>
    <property type="project" value="InterPro"/>
</dbReference>
<dbReference type="Gene3D" id="2.10.90.10">
    <property type="entry name" value="Cystine-knot cytokines"/>
    <property type="match status" value="1"/>
</dbReference>
<keyword evidence="5" id="KW-0732">Signal</keyword>
<dbReference type="GO" id="GO:0005615">
    <property type="term" value="C:extracellular space"/>
    <property type="evidence" value="ECO:0007669"/>
    <property type="project" value="TreeGrafter"/>
</dbReference>
<dbReference type="GO" id="GO:0009953">
    <property type="term" value="P:dorsal/ventral pattern formation"/>
    <property type="evidence" value="ECO:0007669"/>
    <property type="project" value="TreeGrafter"/>
</dbReference>
<dbReference type="SUPFAM" id="SSF57501">
    <property type="entry name" value="Cystine-knot cytokines"/>
    <property type="match status" value="1"/>
</dbReference>
<dbReference type="Pfam" id="PF05806">
    <property type="entry name" value="Noggin"/>
    <property type="match status" value="1"/>
</dbReference>
<comment type="similarity">
    <text evidence="2">Belongs to the noggin family.</text>
</comment>
<dbReference type="Gene3D" id="1.10.287.520">
    <property type="entry name" value="Helix hairpin bin"/>
    <property type="match status" value="1"/>
</dbReference>
<comment type="subcellular location">
    <subcellularLocation>
        <location evidence="1">Secreted</location>
    </subcellularLocation>
</comment>
<dbReference type="InterPro" id="IPR008717">
    <property type="entry name" value="Noggin"/>
</dbReference>
<gene>
    <name evidence="6" type="ORF">CTOB1V02_LOCUS6051</name>
</gene>
<evidence type="ECO:0000256" key="5">
    <source>
        <dbReference type="ARBA" id="ARBA00022729"/>
    </source>
</evidence>
<dbReference type="PANTHER" id="PTHR10494:SF6">
    <property type="entry name" value="NOGGIN"/>
    <property type="match status" value="1"/>
</dbReference>
<keyword evidence="4" id="KW-0964">Secreted</keyword>
<organism evidence="6">
    <name type="scientific">Cyprideis torosa</name>
    <dbReference type="NCBI Taxonomy" id="163714"/>
    <lineage>
        <taxon>Eukaryota</taxon>
        <taxon>Metazoa</taxon>
        <taxon>Ecdysozoa</taxon>
        <taxon>Arthropoda</taxon>
        <taxon>Crustacea</taxon>
        <taxon>Oligostraca</taxon>
        <taxon>Ostracoda</taxon>
        <taxon>Podocopa</taxon>
        <taxon>Podocopida</taxon>
        <taxon>Cytherocopina</taxon>
        <taxon>Cytheroidea</taxon>
        <taxon>Cytherideidae</taxon>
        <taxon>Cyprideis</taxon>
    </lineage>
</organism>
<dbReference type="EMBL" id="OB661410">
    <property type="protein sequence ID" value="CAD7228162.1"/>
    <property type="molecule type" value="Genomic_DNA"/>
</dbReference>
<dbReference type="PANTHER" id="PTHR10494">
    <property type="entry name" value="BONE MORPHOGENETIC PROTEIN INHIBITOR, NOGGIN"/>
    <property type="match status" value="1"/>
</dbReference>